<dbReference type="InterPro" id="IPR032710">
    <property type="entry name" value="NTF2-like_dom_sf"/>
</dbReference>
<accession>A0A844AQQ7</accession>
<protein>
    <submittedName>
        <fullName evidence="2">Nuclear transport factor 2 family protein</fullName>
    </submittedName>
</protein>
<evidence type="ECO:0000313" key="3">
    <source>
        <dbReference type="Proteomes" id="UP000487350"/>
    </source>
</evidence>
<dbReference type="SUPFAM" id="SSF54427">
    <property type="entry name" value="NTF2-like"/>
    <property type="match status" value="1"/>
</dbReference>
<evidence type="ECO:0000313" key="2">
    <source>
        <dbReference type="EMBL" id="MRD46344.1"/>
    </source>
</evidence>
<proteinExistence type="predicted"/>
<organism evidence="2 3">
    <name type="scientific">Caenimonas koreensis DSM 17982</name>
    <dbReference type="NCBI Taxonomy" id="1121255"/>
    <lineage>
        <taxon>Bacteria</taxon>
        <taxon>Pseudomonadati</taxon>
        <taxon>Pseudomonadota</taxon>
        <taxon>Betaproteobacteria</taxon>
        <taxon>Burkholderiales</taxon>
        <taxon>Comamonadaceae</taxon>
        <taxon>Caenimonas</taxon>
    </lineage>
</organism>
<dbReference type="EMBL" id="WJBU01000002">
    <property type="protein sequence ID" value="MRD46344.1"/>
    <property type="molecule type" value="Genomic_DNA"/>
</dbReference>
<keyword evidence="3" id="KW-1185">Reference proteome</keyword>
<reference evidence="2 3" key="1">
    <citation type="submission" date="2019-11" db="EMBL/GenBank/DDBJ databases">
        <title>Caenimonas koreensis gen. nov., sp. nov., isolated from activated sludge.</title>
        <authorList>
            <person name="Seung H.R."/>
        </authorList>
    </citation>
    <scope>NUCLEOTIDE SEQUENCE [LARGE SCALE GENOMIC DNA]</scope>
    <source>
        <strain evidence="2 3">EMB320</strain>
    </source>
</reference>
<dbReference type="Gene3D" id="3.10.450.50">
    <property type="match status" value="1"/>
</dbReference>
<gene>
    <name evidence="2" type="ORF">GHT07_03585</name>
</gene>
<dbReference type="InterPro" id="IPR037401">
    <property type="entry name" value="SnoaL-like"/>
</dbReference>
<dbReference type="Proteomes" id="UP000487350">
    <property type="component" value="Unassembled WGS sequence"/>
</dbReference>
<name>A0A844AQQ7_9BURK</name>
<sequence>MTMRISDADRIAEFFERFSRADLVRLQDAYVPDALFKDPFNEVRGLPAIEKIFRHMFDTLDDPKFVVRHRMSQGRECWLAWDMVFRFKSSKPGQQEVIRGASHLMLADDGRIAEHRDYWDAAEELYEKLPVLGALMRWLKRKIAT</sequence>
<evidence type="ECO:0000259" key="1">
    <source>
        <dbReference type="Pfam" id="PF12680"/>
    </source>
</evidence>
<feature type="domain" description="SnoaL-like" evidence="1">
    <location>
        <begin position="12"/>
        <end position="115"/>
    </location>
</feature>
<dbReference type="Pfam" id="PF12680">
    <property type="entry name" value="SnoaL_2"/>
    <property type="match status" value="1"/>
</dbReference>
<dbReference type="RefSeq" id="WP_153583669.1">
    <property type="nucleotide sequence ID" value="NZ_WJBU01000002.1"/>
</dbReference>
<dbReference type="AlphaFoldDB" id="A0A844AQQ7"/>
<dbReference type="OrthoDB" id="1115105at2"/>
<comment type="caution">
    <text evidence="2">The sequence shown here is derived from an EMBL/GenBank/DDBJ whole genome shotgun (WGS) entry which is preliminary data.</text>
</comment>